<dbReference type="InterPro" id="IPR010432">
    <property type="entry name" value="RDD"/>
</dbReference>
<dbReference type="PANTHER" id="PTHR38480">
    <property type="entry name" value="SLR0254 PROTEIN"/>
    <property type="match status" value="1"/>
</dbReference>
<dbReference type="RefSeq" id="WP_067549832.1">
    <property type="nucleotide sequence ID" value="NZ_CP012836.1"/>
</dbReference>
<keyword evidence="4 5" id="KW-0472">Membrane</keyword>
<evidence type="ECO:0008006" key="10">
    <source>
        <dbReference type="Google" id="ProtNLM"/>
    </source>
</evidence>
<dbReference type="EMBL" id="CP012836">
    <property type="protein sequence ID" value="AMQ57951.1"/>
    <property type="molecule type" value="Genomic_DNA"/>
</dbReference>
<sequence>MNYNCPKCGNKFKEGTKFCQACGCNLELEYIENPICPKCKRSYQTNTKFCVSDGSKLVRQQDLIPKCVTCNSSYNDDIKFCPKDGGEVKIIISRNFDQPIYGESQSFQTFGINQKYPKASLGNRFLATLLDGIIGLGLSIPSLIFFWLGIAKLESYNNEDDVIGLFLTAFLFYLIPLVYHFIKDGLGQGQSWGKRSLDLMVVNLENNRPCDKGKSFLRNFISGLVAIIPFVGWLIEPIMVLATEDGRKLGDKAANTQVIDKKNY</sequence>
<feature type="transmembrane region" description="Helical" evidence="5">
    <location>
        <begin position="125"/>
        <end position="150"/>
    </location>
</feature>
<keyword evidence="9" id="KW-1185">Reference proteome</keyword>
<dbReference type="OrthoDB" id="9814143at2"/>
<feature type="domain" description="RDD" evidence="6">
    <location>
        <begin position="119"/>
        <end position="255"/>
    </location>
</feature>
<evidence type="ECO:0000256" key="3">
    <source>
        <dbReference type="ARBA" id="ARBA00022989"/>
    </source>
</evidence>
<dbReference type="KEGG" id="alm:AO498_15965"/>
<dbReference type="GO" id="GO:0016020">
    <property type="term" value="C:membrane"/>
    <property type="evidence" value="ECO:0007669"/>
    <property type="project" value="UniProtKB-SubCell"/>
</dbReference>
<evidence type="ECO:0000259" key="7">
    <source>
        <dbReference type="Pfam" id="PF12773"/>
    </source>
</evidence>
<accession>A0A142ES46</accession>
<comment type="subcellular location">
    <subcellularLocation>
        <location evidence="1">Membrane</location>
        <topology evidence="1">Multi-pass membrane protein</topology>
    </subcellularLocation>
</comment>
<dbReference type="InterPro" id="IPR025874">
    <property type="entry name" value="DZR"/>
</dbReference>
<reference evidence="8 9" key="2">
    <citation type="journal article" date="2016" name="Genome Announc.">
        <title>Complete Genome Sequence of Algoriphagus sp. Strain M8-2, Isolated from a Brackish Lake.</title>
        <authorList>
            <person name="Muraguchi Y."/>
            <person name="Kushimoto K."/>
            <person name="Ohtsubo Y."/>
            <person name="Suzuki T."/>
            <person name="Dohra H."/>
            <person name="Kimbara K."/>
            <person name="Shintani M."/>
        </authorList>
    </citation>
    <scope>NUCLEOTIDE SEQUENCE [LARGE SCALE GENOMIC DNA]</scope>
    <source>
        <strain evidence="8 9">M8-2</strain>
    </source>
</reference>
<reference evidence="9" key="1">
    <citation type="submission" date="2015-09" db="EMBL/GenBank/DDBJ databases">
        <title>Complete sequence of Algoriphagus sp. M8-2.</title>
        <authorList>
            <person name="Shintani M."/>
        </authorList>
    </citation>
    <scope>NUCLEOTIDE SEQUENCE [LARGE SCALE GENOMIC DNA]</scope>
    <source>
        <strain evidence="9">M8-2</strain>
    </source>
</reference>
<evidence type="ECO:0000313" key="9">
    <source>
        <dbReference type="Proteomes" id="UP000073816"/>
    </source>
</evidence>
<gene>
    <name evidence="8" type="ORF">AO498_15965</name>
</gene>
<keyword evidence="3 5" id="KW-1133">Transmembrane helix</keyword>
<evidence type="ECO:0000313" key="8">
    <source>
        <dbReference type="EMBL" id="AMQ57951.1"/>
    </source>
</evidence>
<keyword evidence="2 5" id="KW-0812">Transmembrane</keyword>
<name>A0A142ES46_9BACT</name>
<feature type="domain" description="DZANK-type" evidence="7">
    <location>
        <begin position="5"/>
        <end position="51"/>
    </location>
</feature>
<dbReference type="PATRIC" id="fig|1727163.4.peg.3352"/>
<dbReference type="Pfam" id="PF06271">
    <property type="entry name" value="RDD"/>
    <property type="match status" value="1"/>
</dbReference>
<dbReference type="Pfam" id="PF12773">
    <property type="entry name" value="DZR"/>
    <property type="match status" value="1"/>
</dbReference>
<dbReference type="PANTHER" id="PTHR38480:SF1">
    <property type="entry name" value="SLR0254 PROTEIN"/>
    <property type="match status" value="1"/>
</dbReference>
<evidence type="ECO:0000259" key="6">
    <source>
        <dbReference type="Pfam" id="PF06271"/>
    </source>
</evidence>
<dbReference type="Proteomes" id="UP000073816">
    <property type="component" value="Chromosome"/>
</dbReference>
<organism evidence="8 9">
    <name type="scientific">Algoriphagus sanaruensis</name>
    <dbReference type="NCBI Taxonomy" id="1727163"/>
    <lineage>
        <taxon>Bacteria</taxon>
        <taxon>Pseudomonadati</taxon>
        <taxon>Bacteroidota</taxon>
        <taxon>Cytophagia</taxon>
        <taxon>Cytophagales</taxon>
        <taxon>Cyclobacteriaceae</taxon>
        <taxon>Algoriphagus</taxon>
    </lineage>
</organism>
<dbReference type="STRING" id="1727163.AO498_15965"/>
<protein>
    <recommendedName>
        <fullName evidence="10">RDD domain-containing protein</fullName>
    </recommendedName>
</protein>
<evidence type="ECO:0000256" key="1">
    <source>
        <dbReference type="ARBA" id="ARBA00004141"/>
    </source>
</evidence>
<evidence type="ECO:0000256" key="4">
    <source>
        <dbReference type="ARBA" id="ARBA00023136"/>
    </source>
</evidence>
<feature type="transmembrane region" description="Helical" evidence="5">
    <location>
        <begin position="216"/>
        <end position="235"/>
    </location>
</feature>
<evidence type="ECO:0000256" key="5">
    <source>
        <dbReference type="SAM" id="Phobius"/>
    </source>
</evidence>
<dbReference type="AlphaFoldDB" id="A0A142ES46"/>
<proteinExistence type="predicted"/>
<evidence type="ECO:0000256" key="2">
    <source>
        <dbReference type="ARBA" id="ARBA00022692"/>
    </source>
</evidence>
<feature type="transmembrane region" description="Helical" evidence="5">
    <location>
        <begin position="162"/>
        <end position="182"/>
    </location>
</feature>